<organism evidence="2 3">
    <name type="scientific">Inquilinus ginsengisoli</name>
    <dbReference type="NCBI Taxonomy" id="363840"/>
    <lineage>
        <taxon>Bacteria</taxon>
        <taxon>Pseudomonadati</taxon>
        <taxon>Pseudomonadota</taxon>
        <taxon>Alphaproteobacteria</taxon>
        <taxon>Rhodospirillales</taxon>
        <taxon>Rhodospirillaceae</taxon>
        <taxon>Inquilinus</taxon>
    </lineage>
</organism>
<feature type="signal peptide" evidence="1">
    <location>
        <begin position="1"/>
        <end position="19"/>
    </location>
</feature>
<proteinExistence type="predicted"/>
<gene>
    <name evidence="2" type="ORF">E9232_004049</name>
</gene>
<keyword evidence="1" id="KW-0732">Signal</keyword>
<evidence type="ECO:0000256" key="1">
    <source>
        <dbReference type="SAM" id="SignalP"/>
    </source>
</evidence>
<keyword evidence="3" id="KW-1185">Reference proteome</keyword>
<evidence type="ECO:0000313" key="3">
    <source>
        <dbReference type="Proteomes" id="UP001262410"/>
    </source>
</evidence>
<dbReference type="PROSITE" id="PS51257">
    <property type="entry name" value="PROKAR_LIPOPROTEIN"/>
    <property type="match status" value="1"/>
</dbReference>
<sequence>MRVSIGLVVLIFGLTACTAKPVMQEQGAMSRDVSSLPAVPWQGHELREVTSLAALPVSVRHALGADKPGSDGIAERGKPFNASDVVIITDGVSEDPSRRFIAAGHDGDTWLVAFEQGGIARTATAVEISGGVARRGWQLSCCMTTLTEVVQQISIAPPGAAFNPEDWHWDRDAGPSVSIPLSAVLPLVPTHPADAASVVRWQGHRLREVTSLAGLPTAIRQMLGADEPGLEGIADRGKPFNATDVIVEPGPMRRFITAGQDGGLWLVALEQGGIGYSVQILEFSNGAVRRHWVAMGPQDGVDSLGTLAKVVRRIRQLRPED</sequence>
<feature type="chain" id="PRO_5046982578" evidence="1">
    <location>
        <begin position="20"/>
        <end position="321"/>
    </location>
</feature>
<accession>A0ABU1JSB9</accession>
<dbReference type="RefSeq" id="WP_309796794.1">
    <property type="nucleotide sequence ID" value="NZ_JAVDPW010000007.1"/>
</dbReference>
<comment type="caution">
    <text evidence="2">The sequence shown here is derived from an EMBL/GenBank/DDBJ whole genome shotgun (WGS) entry which is preliminary data.</text>
</comment>
<dbReference type="Proteomes" id="UP001262410">
    <property type="component" value="Unassembled WGS sequence"/>
</dbReference>
<name>A0ABU1JSB9_9PROT</name>
<protein>
    <submittedName>
        <fullName evidence="2">Uncharacterized protein</fullName>
    </submittedName>
</protein>
<reference evidence="2 3" key="1">
    <citation type="submission" date="2023-07" db="EMBL/GenBank/DDBJ databases">
        <title>Sorghum-associated microbial communities from plants grown in Nebraska, USA.</title>
        <authorList>
            <person name="Schachtman D."/>
        </authorList>
    </citation>
    <scope>NUCLEOTIDE SEQUENCE [LARGE SCALE GENOMIC DNA]</scope>
    <source>
        <strain evidence="2 3">584</strain>
    </source>
</reference>
<dbReference type="EMBL" id="JAVDPW010000007">
    <property type="protein sequence ID" value="MDR6291515.1"/>
    <property type="molecule type" value="Genomic_DNA"/>
</dbReference>
<evidence type="ECO:0000313" key="2">
    <source>
        <dbReference type="EMBL" id="MDR6291515.1"/>
    </source>
</evidence>